<dbReference type="EMBL" id="KN882046">
    <property type="protein sequence ID" value="KIY45795.1"/>
    <property type="molecule type" value="Genomic_DNA"/>
</dbReference>
<dbReference type="SMART" id="SM00487">
    <property type="entry name" value="DEXDc"/>
    <property type="match status" value="1"/>
</dbReference>
<evidence type="ECO:0000256" key="6">
    <source>
        <dbReference type="SAM" id="MobiDB-lite"/>
    </source>
</evidence>
<dbReference type="GO" id="GO:0003682">
    <property type="term" value="F:chromatin binding"/>
    <property type="evidence" value="ECO:0007669"/>
    <property type="project" value="TreeGrafter"/>
</dbReference>
<dbReference type="InterPro" id="IPR000330">
    <property type="entry name" value="SNF2_N"/>
</dbReference>
<organism evidence="9 10">
    <name type="scientific">Fistulina hepatica ATCC 64428</name>
    <dbReference type="NCBI Taxonomy" id="1128425"/>
    <lineage>
        <taxon>Eukaryota</taxon>
        <taxon>Fungi</taxon>
        <taxon>Dikarya</taxon>
        <taxon>Basidiomycota</taxon>
        <taxon>Agaricomycotina</taxon>
        <taxon>Agaricomycetes</taxon>
        <taxon>Agaricomycetidae</taxon>
        <taxon>Agaricales</taxon>
        <taxon>Fistulinaceae</taxon>
        <taxon>Fistulina</taxon>
    </lineage>
</organism>
<dbReference type="InterPro" id="IPR014001">
    <property type="entry name" value="Helicase_ATP-bd"/>
</dbReference>
<dbReference type="CDD" id="cd18793">
    <property type="entry name" value="SF2_C_SNF"/>
    <property type="match status" value="1"/>
</dbReference>
<dbReference type="PROSITE" id="PS51192">
    <property type="entry name" value="HELICASE_ATP_BIND_1"/>
    <property type="match status" value="1"/>
</dbReference>
<evidence type="ECO:0000256" key="5">
    <source>
        <dbReference type="ARBA" id="ARBA00023242"/>
    </source>
</evidence>
<evidence type="ECO:0000313" key="9">
    <source>
        <dbReference type="EMBL" id="KIY45795.1"/>
    </source>
</evidence>
<dbReference type="GO" id="GO:0016887">
    <property type="term" value="F:ATP hydrolysis activity"/>
    <property type="evidence" value="ECO:0007669"/>
    <property type="project" value="TreeGrafter"/>
</dbReference>
<reference evidence="9 10" key="1">
    <citation type="journal article" date="2015" name="Fungal Genet. Biol.">
        <title>Evolution of novel wood decay mechanisms in Agaricales revealed by the genome sequences of Fistulina hepatica and Cylindrobasidium torrendii.</title>
        <authorList>
            <person name="Floudas D."/>
            <person name="Held B.W."/>
            <person name="Riley R."/>
            <person name="Nagy L.G."/>
            <person name="Koehler G."/>
            <person name="Ransdell A.S."/>
            <person name="Younus H."/>
            <person name="Chow J."/>
            <person name="Chiniquy J."/>
            <person name="Lipzen A."/>
            <person name="Tritt A."/>
            <person name="Sun H."/>
            <person name="Haridas S."/>
            <person name="LaButti K."/>
            <person name="Ohm R.A."/>
            <person name="Kues U."/>
            <person name="Blanchette R.A."/>
            <person name="Grigoriev I.V."/>
            <person name="Minto R.E."/>
            <person name="Hibbett D.S."/>
        </authorList>
    </citation>
    <scope>NUCLEOTIDE SEQUENCE [LARGE SCALE GENOMIC DNA]</scope>
    <source>
        <strain evidence="9 10">ATCC 64428</strain>
    </source>
</reference>
<feature type="domain" description="Helicase C-terminal" evidence="8">
    <location>
        <begin position="1031"/>
        <end position="1182"/>
    </location>
</feature>
<dbReference type="PANTHER" id="PTHR45623">
    <property type="entry name" value="CHROMODOMAIN-HELICASE-DNA-BINDING PROTEIN 3-RELATED-RELATED"/>
    <property type="match status" value="1"/>
</dbReference>
<dbReference type="Pfam" id="PF00176">
    <property type="entry name" value="SNF2-rel_dom"/>
    <property type="match status" value="1"/>
</dbReference>
<dbReference type="InterPro" id="IPR001650">
    <property type="entry name" value="Helicase_C-like"/>
</dbReference>
<dbReference type="InterPro" id="IPR027417">
    <property type="entry name" value="P-loop_NTPase"/>
</dbReference>
<feature type="compositionally biased region" description="Acidic residues" evidence="6">
    <location>
        <begin position="224"/>
        <end position="233"/>
    </location>
</feature>
<keyword evidence="3" id="KW-0378">Hydrolase</keyword>
<feature type="compositionally biased region" description="Polar residues" evidence="6">
    <location>
        <begin position="76"/>
        <end position="95"/>
    </location>
</feature>
<evidence type="ECO:0000259" key="8">
    <source>
        <dbReference type="PROSITE" id="PS51194"/>
    </source>
</evidence>
<feature type="compositionally biased region" description="Basic residues" evidence="6">
    <location>
        <begin position="209"/>
        <end position="220"/>
    </location>
</feature>
<feature type="region of interest" description="Disordered" evidence="6">
    <location>
        <begin position="1"/>
        <end position="138"/>
    </location>
</feature>
<accession>A0A0D7A509</accession>
<dbReference type="SUPFAM" id="SSF54160">
    <property type="entry name" value="Chromo domain-like"/>
    <property type="match status" value="1"/>
</dbReference>
<keyword evidence="2" id="KW-0547">Nucleotide-binding</keyword>
<keyword evidence="10" id="KW-1185">Reference proteome</keyword>
<keyword evidence="4" id="KW-0067">ATP-binding</keyword>
<dbReference type="PANTHER" id="PTHR45623:SF17">
    <property type="entry name" value="CHROMODOMAIN-HELICASE-DNA-BINDING PROTEIN 3-RELATED"/>
    <property type="match status" value="1"/>
</dbReference>
<dbReference type="SUPFAM" id="SSF52540">
    <property type="entry name" value="P-loop containing nucleoside triphosphate hydrolases"/>
    <property type="match status" value="2"/>
</dbReference>
<dbReference type="Pfam" id="PF00271">
    <property type="entry name" value="Helicase_C"/>
    <property type="match status" value="1"/>
</dbReference>
<dbReference type="Proteomes" id="UP000054144">
    <property type="component" value="Unassembled WGS sequence"/>
</dbReference>
<evidence type="ECO:0000256" key="2">
    <source>
        <dbReference type="ARBA" id="ARBA00022741"/>
    </source>
</evidence>
<dbReference type="PROSITE" id="PS51194">
    <property type="entry name" value="HELICASE_CTER"/>
    <property type="match status" value="1"/>
</dbReference>
<dbReference type="Gene3D" id="3.40.50.300">
    <property type="entry name" value="P-loop containing nucleotide triphosphate hydrolases"/>
    <property type="match status" value="2"/>
</dbReference>
<gene>
    <name evidence="9" type="ORF">FISHEDRAFT_9154</name>
</gene>
<dbReference type="InterPro" id="IPR056616">
    <property type="entry name" value="Chromo_MIT1"/>
</dbReference>
<keyword evidence="5" id="KW-0539">Nucleus</keyword>
<evidence type="ECO:0000256" key="4">
    <source>
        <dbReference type="ARBA" id="ARBA00022840"/>
    </source>
</evidence>
<name>A0A0D7A509_9AGAR</name>
<dbReference type="InterPro" id="IPR049730">
    <property type="entry name" value="SNF2/RAD54-like_C"/>
</dbReference>
<dbReference type="GO" id="GO:0140658">
    <property type="term" value="F:ATP-dependent chromatin remodeler activity"/>
    <property type="evidence" value="ECO:0007669"/>
    <property type="project" value="TreeGrafter"/>
</dbReference>
<dbReference type="GO" id="GO:0042393">
    <property type="term" value="F:histone binding"/>
    <property type="evidence" value="ECO:0007669"/>
    <property type="project" value="TreeGrafter"/>
</dbReference>
<dbReference type="InterPro" id="IPR038718">
    <property type="entry name" value="SNF2-like_sf"/>
</dbReference>
<dbReference type="GO" id="GO:0003677">
    <property type="term" value="F:DNA binding"/>
    <property type="evidence" value="ECO:0007669"/>
    <property type="project" value="TreeGrafter"/>
</dbReference>
<dbReference type="Pfam" id="PF23615">
    <property type="entry name" value="Chromo_MIT1"/>
    <property type="match status" value="1"/>
</dbReference>
<proteinExistence type="predicted"/>
<evidence type="ECO:0000256" key="1">
    <source>
        <dbReference type="ARBA" id="ARBA00004123"/>
    </source>
</evidence>
<sequence>TDRRRKTGELADFDPSSQAVHPMHRLHVDTAGVPAPDHEDEDLYDDEGESEVDNDDDDGDFNDDEDTPALARRSSRNAGTKANASGNRNTRSRGNIINLVNDDSDNEPLQSRAVGSRRSTRTRKQNPDFVESDLSEEGSDYEVVASTKFKPKQARRPRAALPAYGFIRSVEDIDLDPLGDDSTAYLRTHRRTCEKCQLQPAHELLQALRKRKKKGKGRKRARDEDLEDSDDEEERYMKLGGWVRCLKCPVAAHYKCLAGHQRDEILKAARAKQLADWQRGGEDGSGPAKKSELTTSETTDFLCGSCVKGSRCMYCHDVCVEPNSHQPAQPSPPATTQDGDVVMADGTTSASTALEVPATPASQLFFRCATCKRAAHYEHMLDPPDEDDASAINKAEYYQSVNGWLCGECSSFIHPLDKILAWRPDPPNTVEPARPRGIPVNHKENLPRAYLVKWEDRSYRRVQWVPHMWLLSTSQAKLKNFLAEGPKVDLLNAPTPSEDKMDVDDENSIFGTSTEPSSRAQSIKPSGFGKSKIVDSATLDAEDRIPITWKTVDRVLDVRLWNPRKLKQKKKVKAAKNFRRKEQRIESDESESEVDEDAQVAYDLAFEDGVEPEQQYLETIDEFLTRSGEEKFDIMQIDLVIWAYMKYEDLGYDEATWDSPPRSGESGYNAFKRAFSRYIDSLDVHVKKMDPARARAFDNRPADEYIRKFMLKDAADLDLGQGPDRKLMPFQVDGFNWLCNNWWTRQPCILADEMGLGKTVQVASFVGKIATTWNAYPVLVVVPNSTITNWVREFERWVPRLRVVPFYGEAKARDIIKRYELFHQGALHGTTGAKFHVLIATYESVTGVKDFGSIFKKQPRWECLIVDEGQRLKSDKSLLFTKLTELNSRHRIIMTGTPLNNNIRELFNLMNFLDPDKWNDLPGLEREYEVLTEELVKQLHERLRPYFLRRIKSEVLTLPPKNEVIVPVTMTPLQREVSRSILSKNVDILNSLINPQSRTNGNVVRRNVKNMLMQLRKNLQHPYLYSEDIEPKDLSAVEMHEKLIDGSTKLRLLKMLLPKLKARGHRVLIFSQDGSTGSKDREKRIDEFNQPDSDVFIFLLTTRAGGVGINLYTADTVIIFDPDFNPHQDLQAIARIHRFGQTKACLVFKLMVKDSAEERIMQVGKKKMVLDHVIVQKMDDDGEAGEDVQSILTYGAQALFEDNQESRDQLTDISDSEQDVLNLIEKTEKEGDQEENVKEGALSFSFAKVWSTDKAGLEEINENDQMDSWAATLQKINEERNKIQKEQETTQNGRPSRRVAA</sequence>
<protein>
    <submittedName>
        <fullName evidence="9">Uncharacterized protein</fullName>
    </submittedName>
</protein>
<evidence type="ECO:0000256" key="3">
    <source>
        <dbReference type="ARBA" id="ARBA00022801"/>
    </source>
</evidence>
<dbReference type="Gene3D" id="3.40.50.10810">
    <property type="entry name" value="Tandem AAA-ATPase domain"/>
    <property type="match status" value="1"/>
</dbReference>
<comment type="subcellular location">
    <subcellularLocation>
        <location evidence="1">Nucleus</location>
    </subcellularLocation>
</comment>
<feature type="non-terminal residue" evidence="9">
    <location>
        <position position="1"/>
    </location>
</feature>
<dbReference type="GO" id="GO:0005634">
    <property type="term" value="C:nucleus"/>
    <property type="evidence" value="ECO:0007669"/>
    <property type="project" value="UniProtKB-SubCell"/>
</dbReference>
<feature type="domain" description="Helicase ATP-binding" evidence="7">
    <location>
        <begin position="739"/>
        <end position="916"/>
    </location>
</feature>
<dbReference type="InterPro" id="IPR016197">
    <property type="entry name" value="Chromo-like_dom_sf"/>
</dbReference>
<dbReference type="GO" id="GO:0005524">
    <property type="term" value="F:ATP binding"/>
    <property type="evidence" value="ECO:0007669"/>
    <property type="project" value="UniProtKB-KW"/>
</dbReference>
<feature type="region of interest" description="Disordered" evidence="6">
    <location>
        <begin position="209"/>
        <end position="233"/>
    </location>
</feature>
<feature type="non-terminal residue" evidence="9">
    <location>
        <position position="1301"/>
    </location>
</feature>
<dbReference type="GO" id="GO:0000785">
    <property type="term" value="C:chromatin"/>
    <property type="evidence" value="ECO:0007669"/>
    <property type="project" value="TreeGrafter"/>
</dbReference>
<evidence type="ECO:0000313" key="10">
    <source>
        <dbReference type="Proteomes" id="UP000054144"/>
    </source>
</evidence>
<evidence type="ECO:0000259" key="7">
    <source>
        <dbReference type="PROSITE" id="PS51192"/>
    </source>
</evidence>
<dbReference type="SMART" id="SM00490">
    <property type="entry name" value="HELICc"/>
    <property type="match status" value="1"/>
</dbReference>
<feature type="region of interest" description="Disordered" evidence="6">
    <location>
        <begin position="1281"/>
        <end position="1301"/>
    </location>
</feature>
<dbReference type="OrthoDB" id="5857104at2759"/>
<feature type="compositionally biased region" description="Acidic residues" evidence="6">
    <location>
        <begin position="38"/>
        <end position="67"/>
    </location>
</feature>